<keyword evidence="3" id="KW-1185">Reference proteome</keyword>
<evidence type="ECO:0000259" key="1">
    <source>
        <dbReference type="Pfam" id="PF09994"/>
    </source>
</evidence>
<reference evidence="2 3" key="1">
    <citation type="submission" date="2019-12" db="EMBL/GenBank/DDBJ databases">
        <title>Novel species isolated from a subtropical stream in China.</title>
        <authorList>
            <person name="Lu H."/>
        </authorList>
    </citation>
    <scope>NUCLEOTIDE SEQUENCE [LARGE SCALE GENOMIC DNA]</scope>
    <source>
        <strain evidence="2 3">FT94W</strain>
    </source>
</reference>
<protein>
    <recommendedName>
        <fullName evidence="1">T6SS Phospholipase effector Tle1-like catalytic domain-containing protein</fullName>
    </recommendedName>
</protein>
<comment type="caution">
    <text evidence="2">The sequence shown here is derived from an EMBL/GenBank/DDBJ whole genome shotgun (WGS) entry which is preliminary data.</text>
</comment>
<dbReference type="Pfam" id="PF09994">
    <property type="entry name" value="T6SS_Tle1-like_cat"/>
    <property type="match status" value="1"/>
</dbReference>
<feature type="domain" description="T6SS Phospholipase effector Tle1-like catalytic" evidence="1">
    <location>
        <begin position="234"/>
        <end position="351"/>
    </location>
</feature>
<name>A0ABW9VD86_9BURK</name>
<dbReference type="EMBL" id="WWCO01000018">
    <property type="protein sequence ID" value="MYM36810.1"/>
    <property type="molecule type" value="Genomic_DNA"/>
</dbReference>
<gene>
    <name evidence="2" type="ORF">GTP38_20980</name>
</gene>
<evidence type="ECO:0000313" key="3">
    <source>
        <dbReference type="Proteomes" id="UP000449678"/>
    </source>
</evidence>
<dbReference type="Proteomes" id="UP000449678">
    <property type="component" value="Unassembled WGS sequence"/>
</dbReference>
<sequence length="537" mass="59973">MEVKELGREFRGTRIAPVNSVESPMPSPLPQASSCETVVQIGIFFDGTGNRLDPISGPSALSNVARLHYTYPDFQSLGSHRIYVPGLGTRFPLIGEDSDSTSGGAFASGGDGRIIFAILRVIDALHWTLFNTMMFGRQRIKALCNASPSEPEEKIIQQLGLLGNLVDDTDGARREKFLNVCLQDMRNRMQTAKVPKICTCFLDVFGFSRGAAEARVFCHWINDLLSNSSLAGIPVRFRFLGVMDTVASVGMLDAISNRRATGGHSEWAMPDVMRILPSVDNCVHFVAMHELRKSFPLDTVLIDHVLPSNCLEIAYPGSHSDVGGGYAFGELGVSGSDSLKLSQIPLNHMFDCAIKAGVPLSKKLLSEDDKGFFAIDKELQIAFDQFLNESTEAPRRLADWAFPYLVWRWQIRQMYQNTEQVRKADAEDRRFLLEANTYFCLSDEQIKSSPAYRRISSRKRVFFGHAEHQANLLHLELEAPALRARIEAQPKISPALAEFFDKFVHDSVAGFRKQFVEASGHWRYRRVFRGSATPSID</sequence>
<dbReference type="InterPro" id="IPR018712">
    <property type="entry name" value="Tle1-like_cat"/>
</dbReference>
<accession>A0ABW9VD86</accession>
<proteinExistence type="predicted"/>
<evidence type="ECO:0000313" key="2">
    <source>
        <dbReference type="EMBL" id="MYM36810.1"/>
    </source>
</evidence>
<dbReference type="PANTHER" id="PTHR33840:SF1">
    <property type="entry name" value="TLE1 PHOSPHOLIPASE DOMAIN-CONTAINING PROTEIN"/>
    <property type="match status" value="1"/>
</dbReference>
<dbReference type="PANTHER" id="PTHR33840">
    <property type="match status" value="1"/>
</dbReference>
<organism evidence="2 3">
    <name type="scientific">Duganella lactea</name>
    <dbReference type="NCBI Taxonomy" id="2692173"/>
    <lineage>
        <taxon>Bacteria</taxon>
        <taxon>Pseudomonadati</taxon>
        <taxon>Pseudomonadota</taxon>
        <taxon>Betaproteobacteria</taxon>
        <taxon>Burkholderiales</taxon>
        <taxon>Oxalobacteraceae</taxon>
        <taxon>Telluria group</taxon>
        <taxon>Duganella</taxon>
    </lineage>
</organism>
<dbReference type="RefSeq" id="WP_160992162.1">
    <property type="nucleotide sequence ID" value="NZ_WWCO01000018.1"/>
</dbReference>